<feature type="transmembrane region" description="Helical" evidence="7">
    <location>
        <begin position="282"/>
        <end position="305"/>
    </location>
</feature>
<keyword evidence="2 7" id="KW-0813">Transport</keyword>
<feature type="transmembrane region" description="Helical" evidence="7">
    <location>
        <begin position="165"/>
        <end position="185"/>
    </location>
</feature>
<keyword evidence="3" id="KW-1003">Cell membrane</keyword>
<reference evidence="9" key="1">
    <citation type="submission" date="2020-10" db="EMBL/GenBank/DDBJ databases">
        <title>Taxonomic study of unclassified bacteria belonging to the class Ktedonobacteria.</title>
        <authorList>
            <person name="Yabe S."/>
            <person name="Wang C.M."/>
            <person name="Zheng Y."/>
            <person name="Sakai Y."/>
            <person name="Cavaletti L."/>
            <person name="Monciardini P."/>
            <person name="Donadio S."/>
        </authorList>
    </citation>
    <scope>NUCLEOTIDE SEQUENCE</scope>
    <source>
        <strain evidence="9">ID150040</strain>
    </source>
</reference>
<dbReference type="EMBL" id="BNJK01000001">
    <property type="protein sequence ID" value="GHO91841.1"/>
    <property type="molecule type" value="Genomic_DNA"/>
</dbReference>
<keyword evidence="5 7" id="KW-1133">Transmembrane helix</keyword>
<dbReference type="Pfam" id="PF00528">
    <property type="entry name" value="BPD_transp_1"/>
    <property type="match status" value="1"/>
</dbReference>
<comment type="subcellular location">
    <subcellularLocation>
        <location evidence="1 7">Cell membrane</location>
        <topology evidence="1 7">Multi-pass membrane protein</topology>
    </subcellularLocation>
</comment>
<feature type="transmembrane region" description="Helical" evidence="7">
    <location>
        <begin position="93"/>
        <end position="112"/>
    </location>
</feature>
<dbReference type="InterPro" id="IPR000515">
    <property type="entry name" value="MetI-like"/>
</dbReference>
<proteinExistence type="inferred from homology"/>
<dbReference type="PANTHER" id="PTHR30193">
    <property type="entry name" value="ABC TRANSPORTER PERMEASE PROTEIN"/>
    <property type="match status" value="1"/>
</dbReference>
<keyword evidence="4 7" id="KW-0812">Transmembrane</keyword>
<evidence type="ECO:0000256" key="1">
    <source>
        <dbReference type="ARBA" id="ARBA00004651"/>
    </source>
</evidence>
<dbReference type="PROSITE" id="PS50928">
    <property type="entry name" value="ABC_TM1"/>
    <property type="match status" value="1"/>
</dbReference>
<gene>
    <name evidence="9" type="ORF">KSF_018890</name>
</gene>
<protein>
    <submittedName>
        <fullName evidence="9">Sugar ABC transporter permease</fullName>
    </submittedName>
</protein>
<dbReference type="SUPFAM" id="SSF161098">
    <property type="entry name" value="MetI-like"/>
    <property type="match status" value="1"/>
</dbReference>
<keyword evidence="10" id="KW-1185">Reference proteome</keyword>
<feature type="transmembrane region" description="Helical" evidence="7">
    <location>
        <begin position="28"/>
        <end position="55"/>
    </location>
</feature>
<comment type="caution">
    <text evidence="9">The sequence shown here is derived from an EMBL/GenBank/DDBJ whole genome shotgun (WGS) entry which is preliminary data.</text>
</comment>
<evidence type="ECO:0000256" key="7">
    <source>
        <dbReference type="RuleBase" id="RU363032"/>
    </source>
</evidence>
<sequence length="311" mass="35598">MAYVQAHNTDIQLARQEKPHSMKRRRQWLGFLFVLPALLLVVTLFLVPLVMSFWISLHNWPLLGDHTFIGVQNYFDIVHDSMFWQSLWFTTRYTLVVTPIIMVVAFGLALLVKQPIPGAGVFRTIFFTPVVIGLGVISLLFVWMFNDQNGIFDAILLQLHLIREPIIWLADPTIAILAIGVMVVWKTVGSSMLFFMIGMNTIPDELYEAARVDGAGWWQRLFFLTLPLLRRTFALALVLSVIGSYLAFDQFFIMTQGGPQNQTITLVYWIFNQSFVYYKMGYGSALSIVLLGILMIFTAVQLYLLRDDTRA</sequence>
<evidence type="ECO:0000256" key="5">
    <source>
        <dbReference type="ARBA" id="ARBA00022989"/>
    </source>
</evidence>
<evidence type="ECO:0000259" key="8">
    <source>
        <dbReference type="PROSITE" id="PS50928"/>
    </source>
</evidence>
<evidence type="ECO:0000313" key="10">
    <source>
        <dbReference type="Proteomes" id="UP000597444"/>
    </source>
</evidence>
<evidence type="ECO:0000313" key="9">
    <source>
        <dbReference type="EMBL" id="GHO91841.1"/>
    </source>
</evidence>
<dbReference type="GO" id="GO:0055085">
    <property type="term" value="P:transmembrane transport"/>
    <property type="evidence" value="ECO:0007669"/>
    <property type="project" value="InterPro"/>
</dbReference>
<feature type="transmembrane region" description="Helical" evidence="7">
    <location>
        <begin position="124"/>
        <end position="145"/>
    </location>
</feature>
<dbReference type="Proteomes" id="UP000597444">
    <property type="component" value="Unassembled WGS sequence"/>
</dbReference>
<dbReference type="InterPro" id="IPR035906">
    <property type="entry name" value="MetI-like_sf"/>
</dbReference>
<feature type="domain" description="ABC transmembrane type-1" evidence="8">
    <location>
        <begin position="87"/>
        <end position="301"/>
    </location>
</feature>
<name>A0A8J3ICM4_9CHLR</name>
<dbReference type="CDD" id="cd06261">
    <property type="entry name" value="TM_PBP2"/>
    <property type="match status" value="1"/>
</dbReference>
<evidence type="ECO:0000256" key="3">
    <source>
        <dbReference type="ARBA" id="ARBA00022475"/>
    </source>
</evidence>
<dbReference type="Gene3D" id="1.10.3720.10">
    <property type="entry name" value="MetI-like"/>
    <property type="match status" value="1"/>
</dbReference>
<dbReference type="AlphaFoldDB" id="A0A8J3ICM4"/>
<keyword evidence="6 7" id="KW-0472">Membrane</keyword>
<dbReference type="InterPro" id="IPR051393">
    <property type="entry name" value="ABC_transporter_permease"/>
</dbReference>
<evidence type="ECO:0000256" key="2">
    <source>
        <dbReference type="ARBA" id="ARBA00022448"/>
    </source>
</evidence>
<dbReference type="GO" id="GO:0005886">
    <property type="term" value="C:plasma membrane"/>
    <property type="evidence" value="ECO:0007669"/>
    <property type="project" value="UniProtKB-SubCell"/>
</dbReference>
<accession>A0A8J3ICM4</accession>
<evidence type="ECO:0000256" key="6">
    <source>
        <dbReference type="ARBA" id="ARBA00023136"/>
    </source>
</evidence>
<dbReference type="PANTHER" id="PTHR30193:SF37">
    <property type="entry name" value="INNER MEMBRANE ABC TRANSPORTER PERMEASE PROTEIN YCJO"/>
    <property type="match status" value="1"/>
</dbReference>
<dbReference type="RefSeq" id="WP_220202711.1">
    <property type="nucleotide sequence ID" value="NZ_BNJK01000001.1"/>
</dbReference>
<organism evidence="9 10">
    <name type="scientific">Reticulibacter mediterranei</name>
    <dbReference type="NCBI Taxonomy" id="2778369"/>
    <lineage>
        <taxon>Bacteria</taxon>
        <taxon>Bacillati</taxon>
        <taxon>Chloroflexota</taxon>
        <taxon>Ktedonobacteria</taxon>
        <taxon>Ktedonobacterales</taxon>
        <taxon>Reticulibacteraceae</taxon>
        <taxon>Reticulibacter</taxon>
    </lineage>
</organism>
<evidence type="ECO:0000256" key="4">
    <source>
        <dbReference type="ARBA" id="ARBA00022692"/>
    </source>
</evidence>
<comment type="similarity">
    <text evidence="7">Belongs to the binding-protein-dependent transport system permease family.</text>
</comment>
<feature type="transmembrane region" description="Helical" evidence="7">
    <location>
        <begin position="228"/>
        <end position="248"/>
    </location>
</feature>